<evidence type="ECO:0000256" key="2">
    <source>
        <dbReference type="SAM" id="Coils"/>
    </source>
</evidence>
<dbReference type="PANTHER" id="PTHR28663">
    <property type="entry name" value="COILED-COIL DOMAIN-CONTAINING PROTEIN 173"/>
    <property type="match status" value="1"/>
</dbReference>
<evidence type="ECO:0000259" key="4">
    <source>
        <dbReference type="Pfam" id="PF13868"/>
    </source>
</evidence>
<name>A0AA39FAE4_9HYME</name>
<dbReference type="InterPro" id="IPR043597">
    <property type="entry name" value="TPH_dom"/>
</dbReference>
<feature type="domain" description="Trichohyalin-plectin-homology" evidence="4">
    <location>
        <begin position="123"/>
        <end position="456"/>
    </location>
</feature>
<feature type="coiled-coil region" evidence="2">
    <location>
        <begin position="310"/>
        <end position="414"/>
    </location>
</feature>
<gene>
    <name evidence="5" type="ORF">PV328_004390</name>
</gene>
<evidence type="ECO:0000256" key="1">
    <source>
        <dbReference type="ARBA" id="ARBA00023054"/>
    </source>
</evidence>
<dbReference type="Pfam" id="PF13868">
    <property type="entry name" value="TPH"/>
    <property type="match status" value="1"/>
</dbReference>
<protein>
    <recommendedName>
        <fullName evidence="4">Trichohyalin-plectin-homology domain-containing protein</fullName>
    </recommendedName>
</protein>
<keyword evidence="1 2" id="KW-0175">Coiled coil</keyword>
<evidence type="ECO:0000313" key="5">
    <source>
        <dbReference type="EMBL" id="KAK0165914.1"/>
    </source>
</evidence>
<feature type="region of interest" description="Disordered" evidence="3">
    <location>
        <begin position="484"/>
        <end position="513"/>
    </location>
</feature>
<feature type="coiled-coil region" evidence="2">
    <location>
        <begin position="136"/>
        <end position="269"/>
    </location>
</feature>
<keyword evidence="6" id="KW-1185">Reference proteome</keyword>
<proteinExistence type="predicted"/>
<dbReference type="PANTHER" id="PTHR28663:SF1">
    <property type="entry name" value="CILIA- AND FLAGELLA- ASSOCIATED PROTEIN 210"/>
    <property type="match status" value="1"/>
</dbReference>
<dbReference type="EMBL" id="JAQQBS010001422">
    <property type="protein sequence ID" value="KAK0165914.1"/>
    <property type="molecule type" value="Genomic_DNA"/>
</dbReference>
<dbReference type="InterPro" id="IPR039986">
    <property type="entry name" value="CFAP210"/>
</dbReference>
<evidence type="ECO:0000256" key="3">
    <source>
        <dbReference type="SAM" id="MobiDB-lite"/>
    </source>
</evidence>
<accession>A0AA39FAE4</accession>
<dbReference type="Proteomes" id="UP001168990">
    <property type="component" value="Unassembled WGS sequence"/>
</dbReference>
<organism evidence="5 6">
    <name type="scientific">Microctonus aethiopoides</name>
    <dbReference type="NCBI Taxonomy" id="144406"/>
    <lineage>
        <taxon>Eukaryota</taxon>
        <taxon>Metazoa</taxon>
        <taxon>Ecdysozoa</taxon>
        <taxon>Arthropoda</taxon>
        <taxon>Hexapoda</taxon>
        <taxon>Insecta</taxon>
        <taxon>Pterygota</taxon>
        <taxon>Neoptera</taxon>
        <taxon>Endopterygota</taxon>
        <taxon>Hymenoptera</taxon>
        <taxon>Apocrita</taxon>
        <taxon>Ichneumonoidea</taxon>
        <taxon>Braconidae</taxon>
        <taxon>Euphorinae</taxon>
        <taxon>Microctonus</taxon>
    </lineage>
</organism>
<evidence type="ECO:0000313" key="6">
    <source>
        <dbReference type="Proteomes" id="UP001168990"/>
    </source>
</evidence>
<dbReference type="AlphaFoldDB" id="A0AA39FAE4"/>
<reference evidence="5" key="2">
    <citation type="submission" date="2023-03" db="EMBL/GenBank/DDBJ databases">
        <authorList>
            <person name="Inwood S.N."/>
            <person name="Skelly J.G."/>
            <person name="Guhlin J."/>
            <person name="Harrop T.W.R."/>
            <person name="Goldson S.G."/>
            <person name="Dearden P.K."/>
        </authorList>
    </citation>
    <scope>NUCLEOTIDE SEQUENCE</scope>
    <source>
        <strain evidence="5">Irish</strain>
        <tissue evidence="5">Whole body</tissue>
    </source>
</reference>
<sequence length="513" mass="61966">MYSKQFTNVKKISKRPSTLIISKNEFDRMTDLRTEEEKLLDIAEIKTKKLLELKKLSYETTKDWKNSIRTINKRHREELLSRRKKDDEARMKLMKEITERNALERAEIVKEARKLILYRKPQCRLINRALLASECYRELNAQLEFKKKLKTLEENEDKKYEEDLKKKAEFYLNQEREKFDERLKKKKNYRMELKNQIENSNLQLRQKKLQEFNTDKEDLNNMIKELQLIEECEANQAKKRKEEAKQNFLEAMEEKKQNEAKLKHDEEMENRWISAYAKTKNDLNKMAKKKWKQSQAEKIRRTEMIAEKCAVICKSNDDEAEERLKKAQEEMKNIALDKLKSKLKMKEKMREDMKKYQEELAVIKEKRQEEEKNSMIWETLQRYKRDEYNKQLKLEELKRERMNKMEFANDLRKQMAEDEARRKKELLMNDDSAIIKAALERTDEKVLNYCQEVLEESKGVRPLFPIIKAIETFKKERGLIPPIIHEEIDSSEDEQPRRISPKPISPKNSYQFG</sequence>
<reference evidence="5" key="1">
    <citation type="journal article" date="2023" name="bioRxiv">
        <title>Scaffold-level genome assemblies of two parasitoid biocontrol wasps reveal the parthenogenesis mechanism and an associated novel virus.</title>
        <authorList>
            <person name="Inwood S."/>
            <person name="Skelly J."/>
            <person name="Guhlin J."/>
            <person name="Harrop T."/>
            <person name="Goldson S."/>
            <person name="Dearden P."/>
        </authorList>
    </citation>
    <scope>NUCLEOTIDE SEQUENCE</scope>
    <source>
        <strain evidence="5">Irish</strain>
        <tissue evidence="5">Whole body</tissue>
    </source>
</reference>
<comment type="caution">
    <text evidence="5">The sequence shown here is derived from an EMBL/GenBank/DDBJ whole genome shotgun (WGS) entry which is preliminary data.</text>
</comment>